<comment type="caution">
    <text evidence="7">The sequence shown here is derived from an EMBL/GenBank/DDBJ whole genome shotgun (WGS) entry which is preliminary data.</text>
</comment>
<organism evidence="7 8">
    <name type="scientific">Roseiconus nitratireducens</name>
    <dbReference type="NCBI Taxonomy" id="2605748"/>
    <lineage>
        <taxon>Bacteria</taxon>
        <taxon>Pseudomonadati</taxon>
        <taxon>Planctomycetota</taxon>
        <taxon>Planctomycetia</taxon>
        <taxon>Pirellulales</taxon>
        <taxon>Pirellulaceae</taxon>
        <taxon>Roseiconus</taxon>
    </lineage>
</organism>
<evidence type="ECO:0000313" key="7">
    <source>
        <dbReference type="EMBL" id="KAA5539845.1"/>
    </source>
</evidence>
<feature type="transmembrane region" description="Helical" evidence="6">
    <location>
        <begin position="462"/>
        <end position="481"/>
    </location>
</feature>
<keyword evidence="8" id="KW-1185">Reference proteome</keyword>
<feature type="transmembrane region" description="Helical" evidence="6">
    <location>
        <begin position="487"/>
        <end position="508"/>
    </location>
</feature>
<feature type="transmembrane region" description="Helical" evidence="6">
    <location>
        <begin position="122"/>
        <end position="147"/>
    </location>
</feature>
<accession>A0A5M6D3T2</accession>
<evidence type="ECO:0000256" key="2">
    <source>
        <dbReference type="ARBA" id="ARBA00022692"/>
    </source>
</evidence>
<feature type="transmembrane region" description="Helical" evidence="6">
    <location>
        <begin position="167"/>
        <end position="186"/>
    </location>
</feature>
<feature type="transmembrane region" description="Helical" evidence="6">
    <location>
        <begin position="80"/>
        <end position="102"/>
    </location>
</feature>
<dbReference type="GO" id="GO:0016020">
    <property type="term" value="C:membrane"/>
    <property type="evidence" value="ECO:0007669"/>
    <property type="project" value="UniProtKB-SubCell"/>
</dbReference>
<name>A0A5M6D3T2_9BACT</name>
<keyword evidence="3 6" id="KW-1133">Transmembrane helix</keyword>
<keyword evidence="2 6" id="KW-0812">Transmembrane</keyword>
<reference evidence="7 8" key="1">
    <citation type="submission" date="2019-08" db="EMBL/GenBank/DDBJ databases">
        <authorList>
            <person name="Dhanesh K."/>
            <person name="Kumar G."/>
            <person name="Sasikala C."/>
            <person name="Venkata Ramana C."/>
        </authorList>
    </citation>
    <scope>NUCLEOTIDE SEQUENCE [LARGE SCALE GENOMIC DNA]</scope>
    <source>
        <strain evidence="7 8">JC645</strain>
    </source>
</reference>
<dbReference type="EMBL" id="VWOX01000016">
    <property type="protein sequence ID" value="KAA5539845.1"/>
    <property type="molecule type" value="Genomic_DNA"/>
</dbReference>
<evidence type="ECO:0000256" key="5">
    <source>
        <dbReference type="SAM" id="MobiDB-lite"/>
    </source>
</evidence>
<feature type="region of interest" description="Disordered" evidence="5">
    <location>
        <begin position="1"/>
        <end position="24"/>
    </location>
</feature>
<evidence type="ECO:0000256" key="1">
    <source>
        <dbReference type="ARBA" id="ARBA00004141"/>
    </source>
</evidence>
<feature type="transmembrane region" description="Helical" evidence="6">
    <location>
        <begin position="425"/>
        <end position="450"/>
    </location>
</feature>
<dbReference type="AlphaFoldDB" id="A0A5M6D3T2"/>
<evidence type="ECO:0000256" key="3">
    <source>
        <dbReference type="ARBA" id="ARBA00022989"/>
    </source>
</evidence>
<protein>
    <submittedName>
        <fullName evidence="7">Divalent metal cation transporter</fullName>
    </submittedName>
</protein>
<dbReference type="RefSeq" id="WP_150078906.1">
    <property type="nucleotide sequence ID" value="NZ_VWOX01000016.1"/>
</dbReference>
<comment type="subcellular location">
    <subcellularLocation>
        <location evidence="1">Membrane</location>
        <topology evidence="1">Multi-pass membrane protein</topology>
    </subcellularLocation>
</comment>
<proteinExistence type="predicted"/>
<sequence>MSDHPESTLENDSSPVPASMGNEKVQADRELLREAQASGKTLGAYVRLSGPGWLQSAITLGGGSLAGSLFLGVLGGTSLLWLQLMAITMGVIMLSAISYVTLSTGRRPFEAINREINPALGWGWIIATAMANIIWCMPQFSLCYDALDKNLADLSGTGGGLGDGLGPKIAVTVVLFLAAGFVVLLNTRQGRAAKLFDVVLKSLVGMVVICFFGVVILLAAKGQLDFAAILAGFIPDFSQWNQPAGDMAAAVAGMSEPRQAFWTDQLVSTQRSVMIAAAATAVGINMTFLLPYSMLARGWDKPFRGLARFDLSTGMAIPYVLVTSCVVIAAAASMHNKIDASLASDDLATMQKSPYYASVEPILLSRIDSELTESEAESMPVDEKLQLAAELDENEKRVALSLVKRDAFQLSTTLQPLLGAKLANLVFGLGVFGMGFSTIVILMLINGYAFREMAGQPDGTTPFVIGCLVAGLSGASWFYVWDSEAKFWLAIFASSFGAMLLPIAYVTFFLMMNSKRILGDEKPTGGRMIVWNVLMLFAVIGAIAAAVSAIHGKANDPKAFPVIMGLLVVYGIAIVVGFTAKRGQTA</sequence>
<feature type="transmembrane region" description="Helical" evidence="6">
    <location>
        <begin position="198"/>
        <end position="220"/>
    </location>
</feature>
<evidence type="ECO:0000313" key="8">
    <source>
        <dbReference type="Proteomes" id="UP000324479"/>
    </source>
</evidence>
<feature type="transmembrane region" description="Helical" evidence="6">
    <location>
        <begin position="273"/>
        <end position="295"/>
    </location>
</feature>
<dbReference type="Proteomes" id="UP000324479">
    <property type="component" value="Unassembled WGS sequence"/>
</dbReference>
<feature type="transmembrane region" description="Helical" evidence="6">
    <location>
        <begin position="562"/>
        <end position="580"/>
    </location>
</feature>
<gene>
    <name evidence="7" type="ORF">FYK55_22600</name>
</gene>
<dbReference type="InterPro" id="IPR001046">
    <property type="entry name" value="NRAMP_fam"/>
</dbReference>
<dbReference type="GO" id="GO:0046873">
    <property type="term" value="F:metal ion transmembrane transporter activity"/>
    <property type="evidence" value="ECO:0007669"/>
    <property type="project" value="InterPro"/>
</dbReference>
<evidence type="ECO:0000256" key="4">
    <source>
        <dbReference type="ARBA" id="ARBA00023136"/>
    </source>
</evidence>
<keyword evidence="4 6" id="KW-0472">Membrane</keyword>
<dbReference type="Pfam" id="PF01566">
    <property type="entry name" value="Nramp"/>
    <property type="match status" value="2"/>
</dbReference>
<evidence type="ECO:0000256" key="6">
    <source>
        <dbReference type="SAM" id="Phobius"/>
    </source>
</evidence>
<feature type="transmembrane region" description="Helical" evidence="6">
    <location>
        <begin position="529"/>
        <end position="550"/>
    </location>
</feature>
<feature type="transmembrane region" description="Helical" evidence="6">
    <location>
        <begin position="316"/>
        <end position="334"/>
    </location>
</feature>